<dbReference type="SUPFAM" id="SSF51735">
    <property type="entry name" value="NAD(P)-binding Rossmann-fold domains"/>
    <property type="match status" value="1"/>
</dbReference>
<evidence type="ECO:0000256" key="2">
    <source>
        <dbReference type="ARBA" id="ARBA00023277"/>
    </source>
</evidence>
<reference evidence="5 6" key="1">
    <citation type="submission" date="2018-05" db="EMBL/GenBank/DDBJ databases">
        <title>Genome sequencing and assembly of the regulated plant pathogen Lachnellula willkommii and related sister species for the development of diagnostic species identification markers.</title>
        <authorList>
            <person name="Giroux E."/>
            <person name="Bilodeau G."/>
        </authorList>
    </citation>
    <scope>NUCLEOTIDE SEQUENCE [LARGE SCALE GENOMIC DNA]</scope>
    <source>
        <strain evidence="5 6">CBS 185.66</strain>
    </source>
</reference>
<evidence type="ECO:0000313" key="5">
    <source>
        <dbReference type="EMBL" id="TVY30105.1"/>
    </source>
</evidence>
<dbReference type="SUPFAM" id="SSF51569">
    <property type="entry name" value="Aldolase"/>
    <property type="match status" value="1"/>
</dbReference>
<dbReference type="Pfam" id="PF01370">
    <property type="entry name" value="Epimerase"/>
    <property type="match status" value="1"/>
</dbReference>
<keyword evidence="3" id="KW-0862">Zinc</keyword>
<dbReference type="PANTHER" id="PTHR43103:SF3">
    <property type="entry name" value="ADP-L-GLYCERO-D-MANNO-HEPTOSE-6-EPIMERASE"/>
    <property type="match status" value="1"/>
</dbReference>
<keyword evidence="1" id="KW-0521">NADP</keyword>
<comment type="pathway">
    <text evidence="3">Carbohydrate degradation; glycolysis; D-glyceraldehyde 3-phosphate and glycerone phosphate from D-glucose: step 4/4.</text>
</comment>
<dbReference type="EC" id="4.1.2.13" evidence="3"/>
<dbReference type="Gene3D" id="3.20.20.70">
    <property type="entry name" value="Aldolase class I"/>
    <property type="match status" value="1"/>
</dbReference>
<evidence type="ECO:0000313" key="6">
    <source>
        <dbReference type="Proteomes" id="UP000431533"/>
    </source>
</evidence>
<dbReference type="GO" id="GO:0006096">
    <property type="term" value="P:glycolytic process"/>
    <property type="evidence" value="ECO:0007669"/>
    <property type="project" value="UniProtKB-UniPathway"/>
</dbReference>
<evidence type="ECO:0000256" key="3">
    <source>
        <dbReference type="RuleBase" id="RU366023"/>
    </source>
</evidence>
<protein>
    <recommendedName>
        <fullName evidence="3">Fructose-bisphosphate aldolase</fullName>
        <shortName evidence="3">FBP aldolase</shortName>
        <ecNumber evidence="3">4.1.2.13</ecNumber>
    </recommendedName>
</protein>
<keyword evidence="6" id="KW-1185">Reference proteome</keyword>
<organism evidence="5 6">
    <name type="scientific">Lachnellula hyalina</name>
    <dbReference type="NCBI Taxonomy" id="1316788"/>
    <lineage>
        <taxon>Eukaryota</taxon>
        <taxon>Fungi</taxon>
        <taxon>Dikarya</taxon>
        <taxon>Ascomycota</taxon>
        <taxon>Pezizomycotina</taxon>
        <taxon>Leotiomycetes</taxon>
        <taxon>Helotiales</taxon>
        <taxon>Lachnaceae</taxon>
        <taxon>Lachnellula</taxon>
    </lineage>
</organism>
<dbReference type="AlphaFoldDB" id="A0A8H8R7S7"/>
<dbReference type="Pfam" id="PF01116">
    <property type="entry name" value="F_bP_aldolase"/>
    <property type="match status" value="1"/>
</dbReference>
<dbReference type="GO" id="GO:0008270">
    <property type="term" value="F:zinc ion binding"/>
    <property type="evidence" value="ECO:0007669"/>
    <property type="project" value="UniProtKB-UniRule"/>
</dbReference>
<dbReference type="PANTHER" id="PTHR43103">
    <property type="entry name" value="NUCLEOSIDE-DIPHOSPHATE-SUGAR EPIMERASE"/>
    <property type="match status" value="1"/>
</dbReference>
<comment type="cofactor">
    <cofactor evidence="3">
        <name>Zn(2+)</name>
        <dbReference type="ChEBI" id="CHEBI:29105"/>
    </cofactor>
    <text evidence="3">Binds 2 Zn(2+) ions per subunit. One is catalytic and the other provides a structural contribution.</text>
</comment>
<dbReference type="InterPro" id="IPR036291">
    <property type="entry name" value="NAD(P)-bd_dom_sf"/>
</dbReference>
<dbReference type="InterPro" id="IPR001509">
    <property type="entry name" value="Epimerase_deHydtase"/>
</dbReference>
<dbReference type="UniPathway" id="UPA00109">
    <property type="reaction ID" value="UER00183"/>
</dbReference>
<dbReference type="PROSITE" id="PS00602">
    <property type="entry name" value="ALDOLASE_CLASS_II_1"/>
    <property type="match status" value="1"/>
</dbReference>
<comment type="similarity">
    <text evidence="3">Belongs to the class II fructose-bisphosphate aldolase family.</text>
</comment>
<keyword evidence="3" id="KW-0479">Metal-binding</keyword>
<evidence type="ECO:0000259" key="4">
    <source>
        <dbReference type="Pfam" id="PF01370"/>
    </source>
</evidence>
<keyword evidence="2" id="KW-0119">Carbohydrate metabolism</keyword>
<dbReference type="Gene3D" id="3.40.50.720">
    <property type="entry name" value="NAD(P)-binding Rossmann-like Domain"/>
    <property type="match status" value="1"/>
</dbReference>
<dbReference type="InterPro" id="IPR000771">
    <property type="entry name" value="FBA_II"/>
</dbReference>
<gene>
    <name evidence="5" type="ORF">LHYA1_G001126</name>
</gene>
<name>A0A8H8R7S7_9HELO</name>
<feature type="domain" description="NAD-dependent epimerase/dehydratase" evidence="4">
    <location>
        <begin position="4"/>
        <end position="221"/>
    </location>
</feature>
<keyword evidence="3" id="KW-0456">Lyase</keyword>
<dbReference type="Gene3D" id="3.90.25.10">
    <property type="entry name" value="UDP-galactose 4-epimerase, domain 1"/>
    <property type="match status" value="1"/>
</dbReference>
<evidence type="ECO:0000256" key="1">
    <source>
        <dbReference type="ARBA" id="ARBA00022857"/>
    </source>
</evidence>
<dbReference type="RefSeq" id="XP_031008891.1">
    <property type="nucleotide sequence ID" value="XM_031146112.1"/>
</dbReference>
<keyword evidence="3" id="KW-0324">Glycolysis</keyword>
<dbReference type="InterPro" id="IPR013785">
    <property type="entry name" value="Aldolase_TIM"/>
</dbReference>
<dbReference type="EMBL" id="QGMH01000010">
    <property type="protein sequence ID" value="TVY30105.1"/>
    <property type="molecule type" value="Genomic_DNA"/>
</dbReference>
<proteinExistence type="inferred from homology"/>
<dbReference type="Proteomes" id="UP000431533">
    <property type="component" value="Unassembled WGS sequence"/>
</dbReference>
<dbReference type="GO" id="GO:0004332">
    <property type="term" value="F:fructose-bisphosphate aldolase activity"/>
    <property type="evidence" value="ECO:0007669"/>
    <property type="project" value="UniProtKB-EC"/>
</dbReference>
<comment type="function">
    <text evidence="3">Catalyzes the aldol condensation of dihydroxyacetone phosphate (DHAP or glycerone-phosphate) with glyceraldehyde 3-phosphate (G3P) to form fructose 1,6-bisphosphate (FBP) in gluconeogenesis and the reverse reaction in glycolysis.</text>
</comment>
<sequence length="619" mass="67617">MPRILITGAAGMIGPLLAERLLQEPQYEVILTDIITPPIPTKAKYPQNATTIQADLCSPTSLQSLISQSLPLDAICIFHGIMSAGSEADFALGMNVNLRSTLALLEILRESKKEGEKPLRVLYASSQAVYGQPLPAVIDESVMPTPEGSYGAQKLVCETLLNDYTRKGYVDALCLRFPTISVRGGKPTQAASSFLSGMIREPLNGQECVIPLRDRAFRSWLCSPRTLRENLVLALGLDTSGMDRHRRVVNMPGIGVSVQEMMDALARVAGEDNLGFLREETDVGMERILRSWGTEFDNSLAYGLGFRKDVSFEQAVRDYVDSLKGFYHIPITMSYPKMEDNRAVKMLKAAEEGGYGVVGVVSYNLETITAVVRAAEKKRSPAQILLFPWALHYSPLLIHLAAAAVRTASVPIVLHLDHAQSEAEIIAASAYPFDSIMVDMSHYEKAENLEKTQRITRMLHEKGIATEAEPGRINGGEDGVKDTGDLEGLLTTAEEALEFVGTGIDFLAPAFGNVHGNYGGVENIKLDFERLEKIQAATKGKAQLVLHGTNTFPDATMQGCIKGGMTRCNLNDLVLHKYSKYVAENTGKVPLTELMGTGTDLIQELIEYQMDIMGSTGKA</sequence>
<accession>A0A8H8R7S7</accession>
<comment type="catalytic activity">
    <reaction evidence="3">
        <text>beta-D-fructose 1,6-bisphosphate = D-glyceraldehyde 3-phosphate + dihydroxyacetone phosphate</text>
        <dbReference type="Rhea" id="RHEA:14729"/>
        <dbReference type="ChEBI" id="CHEBI:32966"/>
        <dbReference type="ChEBI" id="CHEBI:57642"/>
        <dbReference type="ChEBI" id="CHEBI:59776"/>
        <dbReference type="EC" id="4.1.2.13"/>
    </reaction>
</comment>
<dbReference type="OrthoDB" id="16464at2759"/>
<comment type="caution">
    <text evidence="5">The sequence shown here is derived from an EMBL/GenBank/DDBJ whole genome shotgun (WGS) entry which is preliminary data.</text>
</comment>
<dbReference type="GeneID" id="41981324"/>